<feature type="compositionally biased region" description="Polar residues" evidence="1">
    <location>
        <begin position="428"/>
        <end position="439"/>
    </location>
</feature>
<evidence type="ECO:0000313" key="3">
    <source>
        <dbReference type="Proteomes" id="UP001498398"/>
    </source>
</evidence>
<keyword evidence="3" id="KW-1185">Reference proteome</keyword>
<proteinExistence type="predicted"/>
<feature type="compositionally biased region" description="Basic and acidic residues" evidence="1">
    <location>
        <begin position="440"/>
        <end position="461"/>
    </location>
</feature>
<dbReference type="Proteomes" id="UP001498398">
    <property type="component" value="Unassembled WGS sequence"/>
</dbReference>
<name>A0ABR1IM74_9AGAR</name>
<comment type="caution">
    <text evidence="2">The sequence shown here is derived from an EMBL/GenBank/DDBJ whole genome shotgun (WGS) entry which is preliminary data.</text>
</comment>
<feature type="region of interest" description="Disordered" evidence="1">
    <location>
        <begin position="293"/>
        <end position="354"/>
    </location>
</feature>
<feature type="compositionally biased region" description="Acidic residues" evidence="1">
    <location>
        <begin position="321"/>
        <end position="335"/>
    </location>
</feature>
<protein>
    <submittedName>
        <fullName evidence="2">Uncharacterized protein</fullName>
    </submittedName>
</protein>
<organism evidence="2 3">
    <name type="scientific">Marasmiellus scandens</name>
    <dbReference type="NCBI Taxonomy" id="2682957"/>
    <lineage>
        <taxon>Eukaryota</taxon>
        <taxon>Fungi</taxon>
        <taxon>Dikarya</taxon>
        <taxon>Basidiomycota</taxon>
        <taxon>Agaricomycotina</taxon>
        <taxon>Agaricomycetes</taxon>
        <taxon>Agaricomycetidae</taxon>
        <taxon>Agaricales</taxon>
        <taxon>Marasmiineae</taxon>
        <taxon>Omphalotaceae</taxon>
        <taxon>Marasmiellus</taxon>
    </lineage>
</organism>
<evidence type="ECO:0000313" key="2">
    <source>
        <dbReference type="EMBL" id="KAK7435303.1"/>
    </source>
</evidence>
<gene>
    <name evidence="2" type="ORF">VKT23_019748</name>
</gene>
<reference evidence="2 3" key="1">
    <citation type="submission" date="2024-01" db="EMBL/GenBank/DDBJ databases">
        <title>A draft genome for the cacao thread blight pathogen Marasmiellus scandens.</title>
        <authorList>
            <person name="Baruah I.K."/>
            <person name="Leung J."/>
            <person name="Bukari Y."/>
            <person name="Amoako-Attah I."/>
            <person name="Meinhardt L.W."/>
            <person name="Bailey B.A."/>
            <person name="Cohen S.P."/>
        </authorList>
    </citation>
    <scope>NUCLEOTIDE SEQUENCE [LARGE SCALE GENOMIC DNA]</scope>
    <source>
        <strain evidence="2 3">GH-19</strain>
    </source>
</reference>
<feature type="region of interest" description="Disordered" evidence="1">
    <location>
        <begin position="382"/>
        <end position="467"/>
    </location>
</feature>
<accession>A0ABR1IM74</accession>
<sequence length="467" mass="53228">MKSELGENWKNIDHHRDLAKRLGWVGYAQQLREEMATEERENGVKLVTLRRCIDEFMKVAQMCYNVYGLILVGQLHDLNNHNRSRMFGWGPEYDRMMLLEKVAFMKELKATAAKLRTCRDGIEAGLQEDPVKTALLREYNQGPDKAAVLRPLLPKLFKLDLMEAMDNVVKSMKWQTFLRVACTHQLRMIDYPKDVPIIGAKSKGLISHAKDYTLPALQTMIAPRMRHYVVLGKPQDRLTADERDALVTTFKGTRIITWLDEEKNLPLERQGDIPLMVDVEGNILVRVADVISSDGEAEEDERESSTVTNGKGKGKAKMVVSDDEDVEEDHDDDKDQNELESQRLPSIEPEPEVRESIYRTLPFSGRKVFTTPERQHRLGCLGQVVRTPPPPPLHSRVPPQSIPPPQPPSNSRPEPRKQTTFRPGPKATNRSLNAFASSSRHVDLSWKRKEKDSSDVDGEKRASKKQK</sequence>
<dbReference type="EMBL" id="JBANRG010000109">
    <property type="protein sequence ID" value="KAK7435303.1"/>
    <property type="molecule type" value="Genomic_DNA"/>
</dbReference>
<evidence type="ECO:0000256" key="1">
    <source>
        <dbReference type="SAM" id="MobiDB-lite"/>
    </source>
</evidence>
<feature type="compositionally biased region" description="Pro residues" evidence="1">
    <location>
        <begin position="400"/>
        <end position="410"/>
    </location>
</feature>